<dbReference type="Proteomes" id="UP000000314">
    <property type="component" value="Chromosome 1"/>
</dbReference>
<dbReference type="GO" id="GO:0060963">
    <property type="term" value="P:positive regulation of ribosomal protein gene transcription by RNA polymerase II"/>
    <property type="evidence" value="ECO:0007669"/>
    <property type="project" value="TreeGrafter"/>
</dbReference>
<feature type="region of interest" description="Disordered" evidence="2">
    <location>
        <begin position="175"/>
        <end position="199"/>
    </location>
</feature>
<dbReference type="EMBL" id="FN392319">
    <property type="protein sequence ID" value="CAY67513.1"/>
    <property type="molecule type" value="Genomic_DNA"/>
</dbReference>
<feature type="compositionally biased region" description="Polar residues" evidence="2">
    <location>
        <begin position="126"/>
        <end position="159"/>
    </location>
</feature>
<feature type="region of interest" description="Disordered" evidence="2">
    <location>
        <begin position="123"/>
        <end position="159"/>
    </location>
</feature>
<dbReference type="InterPro" id="IPR052146">
    <property type="entry name" value="HOT1"/>
</dbReference>
<keyword evidence="1" id="KW-0175">Coiled coil</keyword>
<dbReference type="STRING" id="644223.C4QW90"/>
<keyword evidence="5" id="KW-1185">Reference proteome</keyword>
<feature type="domain" description="Transcription activator GCR1-like" evidence="3">
    <location>
        <begin position="306"/>
        <end position="381"/>
    </location>
</feature>
<evidence type="ECO:0000313" key="4">
    <source>
        <dbReference type="EMBL" id="CAY67513.1"/>
    </source>
</evidence>
<dbReference type="HOGENOM" id="CLU_685335_0_0_1"/>
<dbReference type="Pfam" id="PF12550">
    <property type="entry name" value="GCR1_C"/>
    <property type="match status" value="1"/>
</dbReference>
<dbReference type="AlphaFoldDB" id="C4QW90"/>
<feature type="compositionally biased region" description="Low complexity" evidence="2">
    <location>
        <begin position="179"/>
        <end position="197"/>
    </location>
</feature>
<dbReference type="InterPro" id="IPR022210">
    <property type="entry name" value="TF_GCR1-like"/>
</dbReference>
<name>C4QW90_KOMPG</name>
<evidence type="ECO:0000313" key="5">
    <source>
        <dbReference type="Proteomes" id="UP000000314"/>
    </source>
</evidence>
<protein>
    <recommendedName>
        <fullName evidence="3">Transcription activator GCR1-like domain-containing protein</fullName>
    </recommendedName>
</protein>
<dbReference type="OMA" id="SAIWREY"/>
<evidence type="ECO:0000256" key="1">
    <source>
        <dbReference type="SAM" id="Coils"/>
    </source>
</evidence>
<accession>C4QW90</accession>
<dbReference type="OrthoDB" id="428577at2759"/>
<evidence type="ECO:0000259" key="3">
    <source>
        <dbReference type="Pfam" id="PF12550"/>
    </source>
</evidence>
<dbReference type="PANTHER" id="PTHR37784">
    <property type="entry name" value="PROTEIN MSN1"/>
    <property type="match status" value="1"/>
</dbReference>
<dbReference type="RefSeq" id="XP_002489794.1">
    <property type="nucleotide sequence ID" value="XM_002489749.1"/>
</dbReference>
<dbReference type="eggNOG" id="ENOG502QQ7G">
    <property type="taxonomic scope" value="Eukaryota"/>
</dbReference>
<organism evidence="4 5">
    <name type="scientific">Komagataella phaffii (strain GS115 / ATCC 20864)</name>
    <name type="common">Yeast</name>
    <name type="synonym">Pichia pastoris</name>
    <dbReference type="NCBI Taxonomy" id="644223"/>
    <lineage>
        <taxon>Eukaryota</taxon>
        <taxon>Fungi</taxon>
        <taxon>Dikarya</taxon>
        <taxon>Ascomycota</taxon>
        <taxon>Saccharomycotina</taxon>
        <taxon>Pichiomycetes</taxon>
        <taxon>Pichiales</taxon>
        <taxon>Pichiaceae</taxon>
        <taxon>Komagataella</taxon>
    </lineage>
</organism>
<dbReference type="GeneID" id="8196653"/>
<feature type="coiled-coil region" evidence="1">
    <location>
        <begin position="207"/>
        <end position="234"/>
    </location>
</feature>
<sequence>MNASSIQRKNPYQSKQTAYLNWCHNEGKKFIPGPPKLREIVTPKRLFLFLKTHIEPAKVREIPLSFASFDAYVSAIVDLYHRQRTEFKVRPVLDDPNEPDADWVTPRDDRVKEYLKQIKKERQNVHRVTQSHEMAQERTVTPTSTNSSNMLIPTTFTGNSDPSLLSNEFGGIEPPTGYSIVSSQGLRGSSSSTSSSGTDISYLNQQLAKTNDKVNRLSMDVQQLKELLTNTNNKVTQIVEMLTLVSKAGQVGAHRTPSQSEPVSNSMEPPQPANGQYGIAPVSVPFSNPTGAPPAPTTTVIPEIILNNKAKTISAIWREYKIGYKGQPSLAEMERKYGTSWRRGRIRKTVQRRRRIAQAIETYINQGLTEEEALFRLEKYRQERSKSLFWLYSNVPENSYDL</sequence>
<dbReference type="PANTHER" id="PTHR37784:SF2">
    <property type="entry name" value="HIGH-OSMOLARITY-INDUCED TRANSCRIPTION PROTEIN 1"/>
    <property type="match status" value="1"/>
</dbReference>
<dbReference type="KEGG" id="ppa:PAS_chr1-1_0149"/>
<proteinExistence type="predicted"/>
<evidence type="ECO:0000256" key="2">
    <source>
        <dbReference type="SAM" id="MobiDB-lite"/>
    </source>
</evidence>
<dbReference type="InParanoid" id="C4QW90"/>
<gene>
    <name evidence="4" type="ordered locus">PAS_chr1-1_0149</name>
</gene>
<dbReference type="GO" id="GO:0000978">
    <property type="term" value="F:RNA polymerase II cis-regulatory region sequence-specific DNA binding"/>
    <property type="evidence" value="ECO:0007669"/>
    <property type="project" value="TreeGrafter"/>
</dbReference>
<reference evidence="4 5" key="1">
    <citation type="journal article" date="2009" name="Nat. Biotechnol.">
        <title>Genome sequence of the recombinant protein production host Pichia pastoris.</title>
        <authorList>
            <person name="De Schutter K."/>
            <person name="Lin Y.C."/>
            <person name="Tiels P."/>
            <person name="Van Hecke A."/>
            <person name="Glinka S."/>
            <person name="Weber-Lehmann J."/>
            <person name="Rouze P."/>
            <person name="Van de Peer Y."/>
            <person name="Callewaert N."/>
        </authorList>
    </citation>
    <scope>NUCLEOTIDE SEQUENCE [LARGE SCALE GENOMIC DNA]</scope>
    <source>
        <strain evidence="5">GS115 / ATCC 20864</strain>
    </source>
</reference>
<dbReference type="GO" id="GO:0000981">
    <property type="term" value="F:DNA-binding transcription factor activity, RNA polymerase II-specific"/>
    <property type="evidence" value="ECO:0007669"/>
    <property type="project" value="TreeGrafter"/>
</dbReference>